<organism evidence="2 3">
    <name type="scientific">Trichonephila inaurata madagascariensis</name>
    <dbReference type="NCBI Taxonomy" id="2747483"/>
    <lineage>
        <taxon>Eukaryota</taxon>
        <taxon>Metazoa</taxon>
        <taxon>Ecdysozoa</taxon>
        <taxon>Arthropoda</taxon>
        <taxon>Chelicerata</taxon>
        <taxon>Arachnida</taxon>
        <taxon>Araneae</taxon>
        <taxon>Araneomorphae</taxon>
        <taxon>Entelegynae</taxon>
        <taxon>Araneoidea</taxon>
        <taxon>Nephilidae</taxon>
        <taxon>Trichonephila</taxon>
        <taxon>Trichonephila inaurata</taxon>
    </lineage>
</organism>
<evidence type="ECO:0000256" key="1">
    <source>
        <dbReference type="SAM" id="MobiDB-lite"/>
    </source>
</evidence>
<dbReference type="AlphaFoldDB" id="A0A8X7C586"/>
<name>A0A8X7C586_9ARAC</name>
<protein>
    <submittedName>
        <fullName evidence="2">Uncharacterized protein</fullName>
    </submittedName>
</protein>
<dbReference type="EMBL" id="BMAV01009644">
    <property type="protein sequence ID" value="GFY54062.1"/>
    <property type="molecule type" value="Genomic_DNA"/>
</dbReference>
<keyword evidence="3" id="KW-1185">Reference proteome</keyword>
<evidence type="ECO:0000313" key="2">
    <source>
        <dbReference type="EMBL" id="GFY54062.1"/>
    </source>
</evidence>
<feature type="compositionally biased region" description="Basic and acidic residues" evidence="1">
    <location>
        <begin position="93"/>
        <end position="132"/>
    </location>
</feature>
<gene>
    <name evidence="2" type="primary">NCL1_26324</name>
    <name evidence="2" type="ORF">TNIN_184591</name>
</gene>
<proteinExistence type="predicted"/>
<feature type="region of interest" description="Disordered" evidence="1">
    <location>
        <begin position="1"/>
        <end position="163"/>
    </location>
</feature>
<reference evidence="2" key="1">
    <citation type="submission" date="2020-08" db="EMBL/GenBank/DDBJ databases">
        <title>Multicomponent nature underlies the extraordinary mechanical properties of spider dragline silk.</title>
        <authorList>
            <person name="Kono N."/>
            <person name="Nakamura H."/>
            <person name="Mori M."/>
            <person name="Yoshida Y."/>
            <person name="Ohtoshi R."/>
            <person name="Malay A.D."/>
            <person name="Moran D.A.P."/>
            <person name="Tomita M."/>
            <person name="Numata K."/>
            <person name="Arakawa K."/>
        </authorList>
    </citation>
    <scope>NUCLEOTIDE SEQUENCE</scope>
</reference>
<evidence type="ECO:0000313" key="3">
    <source>
        <dbReference type="Proteomes" id="UP000886998"/>
    </source>
</evidence>
<feature type="compositionally biased region" description="Basic and acidic residues" evidence="1">
    <location>
        <begin position="35"/>
        <end position="47"/>
    </location>
</feature>
<feature type="compositionally biased region" description="Polar residues" evidence="1">
    <location>
        <begin position="48"/>
        <end position="57"/>
    </location>
</feature>
<comment type="caution">
    <text evidence="2">The sequence shown here is derived from an EMBL/GenBank/DDBJ whole genome shotgun (WGS) entry which is preliminary data.</text>
</comment>
<dbReference type="Proteomes" id="UP000886998">
    <property type="component" value="Unassembled WGS sequence"/>
</dbReference>
<accession>A0A8X7C586</accession>
<feature type="region of interest" description="Disordered" evidence="1">
    <location>
        <begin position="274"/>
        <end position="306"/>
    </location>
</feature>
<sequence length="306" mass="35159">MLNRNVPAQKYSANLHEAKFESSRTSRASQSSAIDNRDSVRIGKRNDVTTTEGSVSPTKKKSFKREHISHVPLKSSEQKTQPNRNVARNLRRRISDTDDANFKKYDTDRVQKDVPKDVPKKAEQKKFKKSDLDVPSDEIVNYPPPNNDREQPKTDFTSTEDEAEEYEYEFPKEKFNAAPLPVIESNDETNGEYMLTFNYKGSKKDQPKDVIKLSDSISKNGYAKKAQIIPEKKLSFKKSEKLKTELHAVRNERTGHEKVPHVAKTEFSKRFKTLPDNGLDFKKPPSKQKITRNYDPDITTPKLNSL</sequence>
<feature type="region of interest" description="Disordered" evidence="1">
    <location>
        <begin position="248"/>
        <end position="267"/>
    </location>
</feature>